<reference evidence="2 3" key="1">
    <citation type="journal article" date="2024" name="IMA Fungus">
        <title>Apiospora arundinis, a panoply of carbohydrate-active enzymes and secondary metabolites.</title>
        <authorList>
            <person name="Sorensen T."/>
            <person name="Petersen C."/>
            <person name="Muurmann A.T."/>
            <person name="Christiansen J.V."/>
            <person name="Brundto M.L."/>
            <person name="Overgaard C.K."/>
            <person name="Boysen A.T."/>
            <person name="Wollenberg R.D."/>
            <person name="Larsen T.O."/>
            <person name="Sorensen J.L."/>
            <person name="Nielsen K.L."/>
            <person name="Sondergaard T.E."/>
        </authorList>
    </citation>
    <scope>NUCLEOTIDE SEQUENCE [LARGE SCALE GENOMIC DNA]</scope>
    <source>
        <strain evidence="2 3">AAU 773</strain>
    </source>
</reference>
<evidence type="ECO:0000256" key="1">
    <source>
        <dbReference type="SAM" id="Phobius"/>
    </source>
</evidence>
<evidence type="ECO:0000313" key="2">
    <source>
        <dbReference type="EMBL" id="KAK8856772.1"/>
    </source>
</evidence>
<dbReference type="InterPro" id="IPR029675">
    <property type="entry name" value="PGAP4"/>
</dbReference>
<dbReference type="PANTHER" id="PTHR31410">
    <property type="entry name" value="TRANSMEMBRANE PROTEIN 246"/>
    <property type="match status" value="1"/>
</dbReference>
<protein>
    <submittedName>
        <fullName evidence="2">Integral membrane protein</fullName>
    </submittedName>
</protein>
<feature type="transmembrane region" description="Helical" evidence="1">
    <location>
        <begin position="341"/>
        <end position="359"/>
    </location>
</feature>
<evidence type="ECO:0000313" key="3">
    <source>
        <dbReference type="Proteomes" id="UP001390339"/>
    </source>
</evidence>
<feature type="transmembrane region" description="Helical" evidence="1">
    <location>
        <begin position="309"/>
        <end position="329"/>
    </location>
</feature>
<feature type="transmembrane region" description="Helical" evidence="1">
    <location>
        <begin position="32"/>
        <end position="52"/>
    </location>
</feature>
<comment type="caution">
    <text evidence="2">The sequence shown here is derived from an EMBL/GenBank/DDBJ whole genome shotgun (WGS) entry which is preliminary data.</text>
</comment>
<accession>A0ABR2I432</accession>
<dbReference type="CDD" id="cd22189">
    <property type="entry name" value="PGAP4-like_fungal"/>
    <property type="match status" value="1"/>
</dbReference>
<dbReference type="PANTHER" id="PTHR31410:SF1">
    <property type="entry name" value="POST-GPI ATTACHMENT TO PROTEINS FACTOR 4"/>
    <property type="match status" value="1"/>
</dbReference>
<sequence length="495" mass="55710">MILRSRHLGAFAKSTQLTSGVEHALTKPGIRAALVLFTFVSLYTLYGFSFFYRDPLSIFFSDEHGYDRFYSQTREIEALSFIDHAARSGSDTHNTPLLGKAGDDPSICATFITVGRNMSNAGRREYVDAAVGSALAKMSRAERAALHLKVFFADVPDAAAAHESYRELSSLDVLDEVYTYNETLPELVKDQRLDVLEMLASDRENKHSGERKSLYDYGYAIDRCVETTNASYIAVFEDDIVLADGWVARTLKHLKKVEEMMREPERKKPTKGVPQPGQVNDWIYLRLFNQDRSVGWAGGTGFKDNNAHIISVAVAIPLFVLLTVGRRWCFPRNVARHLDGWTILIVCGLAVPLCIWGFFASGKASLVPQFPGVREEWFGCCNQALVYNRAHASKLSTFFMRRSRDKHGGRGDMLSKDFAWDYGLSRLSAYPMMAQHVGLVSATNTTTEEAQQIWNLAFENFKPGKLAKQHVKDVREIFGEEAANELITTQRQQRT</sequence>
<proteinExistence type="predicted"/>
<keyword evidence="1" id="KW-0812">Transmembrane</keyword>
<gene>
    <name evidence="2" type="ORF">PGQ11_012684</name>
</gene>
<keyword evidence="1" id="KW-1133">Transmembrane helix</keyword>
<keyword evidence="3" id="KW-1185">Reference proteome</keyword>
<dbReference type="EMBL" id="JAPCWZ010000007">
    <property type="protein sequence ID" value="KAK8856772.1"/>
    <property type="molecule type" value="Genomic_DNA"/>
</dbReference>
<name>A0ABR2I432_9PEZI</name>
<keyword evidence="1" id="KW-0472">Membrane</keyword>
<organism evidence="2 3">
    <name type="scientific">Apiospora arundinis</name>
    <dbReference type="NCBI Taxonomy" id="335852"/>
    <lineage>
        <taxon>Eukaryota</taxon>
        <taxon>Fungi</taxon>
        <taxon>Dikarya</taxon>
        <taxon>Ascomycota</taxon>
        <taxon>Pezizomycotina</taxon>
        <taxon>Sordariomycetes</taxon>
        <taxon>Xylariomycetidae</taxon>
        <taxon>Amphisphaeriales</taxon>
        <taxon>Apiosporaceae</taxon>
        <taxon>Apiospora</taxon>
    </lineage>
</organism>
<dbReference type="Proteomes" id="UP001390339">
    <property type="component" value="Unassembled WGS sequence"/>
</dbReference>